<protein>
    <submittedName>
        <fullName evidence="1">Uncharacterized protein</fullName>
    </submittedName>
</protein>
<accession>A0A645EAU8</accession>
<dbReference type="AlphaFoldDB" id="A0A645EAU8"/>
<reference evidence="1" key="1">
    <citation type="submission" date="2019-08" db="EMBL/GenBank/DDBJ databases">
        <authorList>
            <person name="Kucharzyk K."/>
            <person name="Murdoch R.W."/>
            <person name="Higgins S."/>
            <person name="Loffler F."/>
        </authorList>
    </citation>
    <scope>NUCLEOTIDE SEQUENCE</scope>
</reference>
<evidence type="ECO:0000313" key="1">
    <source>
        <dbReference type="EMBL" id="MPM98268.1"/>
    </source>
</evidence>
<dbReference type="EMBL" id="VSSQ01044444">
    <property type="protein sequence ID" value="MPM98268.1"/>
    <property type="molecule type" value="Genomic_DNA"/>
</dbReference>
<organism evidence="1">
    <name type="scientific">bioreactor metagenome</name>
    <dbReference type="NCBI Taxonomy" id="1076179"/>
    <lineage>
        <taxon>unclassified sequences</taxon>
        <taxon>metagenomes</taxon>
        <taxon>ecological metagenomes</taxon>
    </lineage>
</organism>
<name>A0A645EAU8_9ZZZZ</name>
<proteinExistence type="predicted"/>
<gene>
    <name evidence="1" type="ORF">SDC9_145453</name>
</gene>
<comment type="caution">
    <text evidence="1">The sequence shown here is derived from an EMBL/GenBank/DDBJ whole genome shotgun (WGS) entry which is preliminary data.</text>
</comment>
<sequence>MFRQTAVQNIGGEGSRGDAFLEFGKAIFFRFLLLGGLGGSFTLHTVDELGHELVFFRGQGTAIRFAGEQFFHAGNVFALGSQKGCESVVCLEFVEGITGSFRQALDINTPTG</sequence>